<dbReference type="InterPro" id="IPR058193">
    <property type="entry name" value="VanY/YodJ_core_dom"/>
</dbReference>
<dbReference type="Pfam" id="PF02557">
    <property type="entry name" value="VanY"/>
    <property type="match status" value="1"/>
</dbReference>
<accession>A0A9W5YBP9</accession>
<dbReference type="EMBL" id="BRLB01000005">
    <property type="protein sequence ID" value="GKX29660.1"/>
    <property type="molecule type" value="Genomic_DNA"/>
</dbReference>
<dbReference type="CDD" id="cd14852">
    <property type="entry name" value="LD-carboxypeptidase"/>
    <property type="match status" value="1"/>
</dbReference>
<protein>
    <recommendedName>
        <fullName evidence="3">D-alanyl-D-alanine carboxypeptidase-like core domain-containing protein</fullName>
    </recommendedName>
</protein>
<keyword evidence="5" id="KW-1185">Reference proteome</keyword>
<evidence type="ECO:0000313" key="4">
    <source>
        <dbReference type="EMBL" id="GKX29660.1"/>
    </source>
</evidence>
<keyword evidence="2" id="KW-1133">Transmembrane helix</keyword>
<dbReference type="Gene3D" id="3.30.1380.10">
    <property type="match status" value="1"/>
</dbReference>
<keyword evidence="2" id="KW-0812">Transmembrane</keyword>
<comment type="caution">
    <text evidence="4">The sequence shown here is derived from an EMBL/GenBank/DDBJ whole genome shotgun (WGS) entry which is preliminary data.</text>
</comment>
<evidence type="ECO:0000256" key="1">
    <source>
        <dbReference type="SAM" id="MobiDB-lite"/>
    </source>
</evidence>
<evidence type="ECO:0000313" key="5">
    <source>
        <dbReference type="Proteomes" id="UP001144256"/>
    </source>
</evidence>
<feature type="transmembrane region" description="Helical" evidence="2">
    <location>
        <begin position="25"/>
        <end position="47"/>
    </location>
</feature>
<proteinExistence type="predicted"/>
<evidence type="ECO:0000256" key="2">
    <source>
        <dbReference type="SAM" id="Phobius"/>
    </source>
</evidence>
<organism evidence="4 5">
    <name type="scientific">Vallitalea longa</name>
    <dbReference type="NCBI Taxonomy" id="2936439"/>
    <lineage>
        <taxon>Bacteria</taxon>
        <taxon>Bacillati</taxon>
        <taxon>Bacillota</taxon>
        <taxon>Clostridia</taxon>
        <taxon>Lachnospirales</taxon>
        <taxon>Vallitaleaceae</taxon>
        <taxon>Vallitalea</taxon>
    </lineage>
</organism>
<dbReference type="InterPro" id="IPR052179">
    <property type="entry name" value="DD-CPase-like"/>
</dbReference>
<dbReference type="InterPro" id="IPR003709">
    <property type="entry name" value="VanY-like_core_dom"/>
</dbReference>
<sequence>MNENLQHGKNHENSLNRRKGRKGLIIYRITVTVLLCIIFFILGRVFYLTIHNMAMFTSKQHYETDEKIIITDNSNNDATINGTAKDGNENQISRNKNIDDSKEQTFDNQNIEAKDTDMISEENTKEMNINNEIIVIDTSSIDWNLILVNPWNKLPEDFSVSRTQLINGHSIDERVYPDLQKMMDDCRAEGLSPIICSSFRTMEKQQSLFDRQINKYLNRGYSREESEIEAAKWVAVPGTSEHQSGLAVDIVALSYQLLDDKQENTPEQQWLMKNCYKYGFVLRFPKNKVNITGISYEPWHYRYVGKEAAKVIMEEGICLEEYLENI</sequence>
<dbReference type="GO" id="GO:0006508">
    <property type="term" value="P:proteolysis"/>
    <property type="evidence" value="ECO:0007669"/>
    <property type="project" value="InterPro"/>
</dbReference>
<dbReference type="SUPFAM" id="SSF55166">
    <property type="entry name" value="Hedgehog/DD-peptidase"/>
    <property type="match status" value="1"/>
</dbReference>
<feature type="region of interest" description="Disordered" evidence="1">
    <location>
        <begin position="80"/>
        <end position="100"/>
    </location>
</feature>
<reference evidence="4" key="1">
    <citation type="submission" date="2022-06" db="EMBL/GenBank/DDBJ databases">
        <title>Vallitalea longa sp. nov., an anaerobic bacterium isolated from marine sediment.</title>
        <authorList>
            <person name="Hirano S."/>
            <person name="Terahara T."/>
            <person name="Mori K."/>
            <person name="Hamada M."/>
            <person name="Matsumoto R."/>
            <person name="Kobayashi T."/>
        </authorList>
    </citation>
    <scope>NUCLEOTIDE SEQUENCE</scope>
    <source>
        <strain evidence="4">SH18-1</strain>
    </source>
</reference>
<gene>
    <name evidence="4" type="ORF">SH1V18_21400</name>
</gene>
<feature type="domain" description="D-alanyl-D-alanine carboxypeptidase-like core" evidence="3">
    <location>
        <begin position="169"/>
        <end position="306"/>
    </location>
</feature>
<name>A0A9W5YBP9_9FIRM</name>
<dbReference type="InterPro" id="IPR009045">
    <property type="entry name" value="Zn_M74/Hedgehog-like"/>
</dbReference>
<dbReference type="AlphaFoldDB" id="A0A9W5YBP9"/>
<keyword evidence="2" id="KW-0472">Membrane</keyword>
<evidence type="ECO:0000259" key="3">
    <source>
        <dbReference type="Pfam" id="PF02557"/>
    </source>
</evidence>
<dbReference type="RefSeq" id="WP_281815248.1">
    <property type="nucleotide sequence ID" value="NZ_BRLB01000005.1"/>
</dbReference>
<dbReference type="GO" id="GO:0008233">
    <property type="term" value="F:peptidase activity"/>
    <property type="evidence" value="ECO:0007669"/>
    <property type="project" value="InterPro"/>
</dbReference>
<dbReference type="PANTHER" id="PTHR34385:SF1">
    <property type="entry name" value="PEPTIDOGLYCAN L-ALANYL-D-GLUTAMATE ENDOPEPTIDASE CWLK"/>
    <property type="match status" value="1"/>
</dbReference>
<dbReference type="Proteomes" id="UP001144256">
    <property type="component" value="Unassembled WGS sequence"/>
</dbReference>
<dbReference type="PANTHER" id="PTHR34385">
    <property type="entry name" value="D-ALANYL-D-ALANINE CARBOXYPEPTIDASE"/>
    <property type="match status" value="1"/>
</dbReference>